<evidence type="ECO:0000313" key="1">
    <source>
        <dbReference type="EMBL" id="CAG8617331.1"/>
    </source>
</evidence>
<evidence type="ECO:0000313" key="2">
    <source>
        <dbReference type="Proteomes" id="UP000789860"/>
    </source>
</evidence>
<proteinExistence type="predicted"/>
<comment type="caution">
    <text evidence="1">The sequence shown here is derived from an EMBL/GenBank/DDBJ whole genome shotgun (WGS) entry which is preliminary data.</text>
</comment>
<keyword evidence="2" id="KW-1185">Reference proteome</keyword>
<protein>
    <submittedName>
        <fullName evidence="1">9649_t:CDS:1</fullName>
    </submittedName>
</protein>
<dbReference type="Proteomes" id="UP000789860">
    <property type="component" value="Unassembled WGS sequence"/>
</dbReference>
<feature type="non-terminal residue" evidence="1">
    <location>
        <position position="123"/>
    </location>
</feature>
<organism evidence="1 2">
    <name type="scientific">Scutellospora calospora</name>
    <dbReference type="NCBI Taxonomy" id="85575"/>
    <lineage>
        <taxon>Eukaryota</taxon>
        <taxon>Fungi</taxon>
        <taxon>Fungi incertae sedis</taxon>
        <taxon>Mucoromycota</taxon>
        <taxon>Glomeromycotina</taxon>
        <taxon>Glomeromycetes</taxon>
        <taxon>Diversisporales</taxon>
        <taxon>Gigasporaceae</taxon>
        <taxon>Scutellospora</taxon>
    </lineage>
</organism>
<dbReference type="EMBL" id="CAJVPM010016992">
    <property type="protein sequence ID" value="CAG8617331.1"/>
    <property type="molecule type" value="Genomic_DNA"/>
</dbReference>
<reference evidence="1" key="1">
    <citation type="submission" date="2021-06" db="EMBL/GenBank/DDBJ databases">
        <authorList>
            <person name="Kallberg Y."/>
            <person name="Tangrot J."/>
            <person name="Rosling A."/>
        </authorList>
    </citation>
    <scope>NUCLEOTIDE SEQUENCE</scope>
    <source>
        <strain evidence="1">AU212A</strain>
    </source>
</reference>
<sequence>MANYMQQGLSDEISINIFKYVTFPLSLILTCKNWYNISNDHMARAEWIVNQYGRAHALFHSIRLGPKFINLAVTKAIITNGAIIYGYFIQRLLLHFGKMDQLLNKLKTEHNATNNQNGRITQQ</sequence>
<gene>
    <name evidence="1" type="ORF">SCALOS_LOCUS7524</name>
</gene>
<name>A0ACA9MYY7_9GLOM</name>
<accession>A0ACA9MYY7</accession>